<dbReference type="GO" id="GO:0019171">
    <property type="term" value="F:(3R)-hydroxyacyl-[acyl-carrier-protein] dehydratase activity"/>
    <property type="evidence" value="ECO:0007669"/>
    <property type="project" value="TreeGrafter"/>
</dbReference>
<dbReference type="PANTHER" id="PTHR43437:SF3">
    <property type="entry name" value="HYDROXYACYL-THIOESTER DEHYDRATASE TYPE 2, MITOCHONDRIAL"/>
    <property type="match status" value="1"/>
</dbReference>
<dbReference type="InterPro" id="IPR050965">
    <property type="entry name" value="UPF0336/Enoyl-CoA_hydratase"/>
</dbReference>
<evidence type="ECO:0000313" key="2">
    <source>
        <dbReference type="EMBL" id="RAI02548.1"/>
    </source>
</evidence>
<dbReference type="CDD" id="cd03441">
    <property type="entry name" value="R_hydratase_like"/>
    <property type="match status" value="1"/>
</dbReference>
<dbReference type="InterPro" id="IPR029069">
    <property type="entry name" value="HotDog_dom_sf"/>
</dbReference>
<feature type="domain" description="MaoC-like" evidence="1">
    <location>
        <begin position="35"/>
        <end position="127"/>
    </location>
</feature>
<protein>
    <recommendedName>
        <fullName evidence="1">MaoC-like domain-containing protein</fullName>
    </recommendedName>
</protein>
<name>A0A8B2NW57_9HYPH</name>
<comment type="caution">
    <text evidence="2">The sequence shown here is derived from an EMBL/GenBank/DDBJ whole genome shotgun (WGS) entry which is preliminary data.</text>
</comment>
<sequence length="173" mass="18726">MEGILTVAQTDRAVFFEDYERLGVGHCWVTGARRVGADDIRAFAAATRDFNPIHLDPAHARRSGFGDVIAHGYMTVAWAAGLVHDMGLDQVASNAILQSNWRFTGVVEAGASIHVELVVEAMRPSKSNADFGVVTRRFDILTDDGRRVADGTVTIQVFRRAAAQSRGLLTASA</sequence>
<dbReference type="SUPFAM" id="SSF54637">
    <property type="entry name" value="Thioesterase/thiol ester dehydrase-isomerase"/>
    <property type="match status" value="1"/>
</dbReference>
<dbReference type="InterPro" id="IPR002539">
    <property type="entry name" value="MaoC-like_dom"/>
</dbReference>
<gene>
    <name evidence="2" type="ORF">DLJ53_10990</name>
</gene>
<accession>A0A8B2NW57</accession>
<reference evidence="2 3" key="1">
    <citation type="submission" date="2018-05" db="EMBL/GenBank/DDBJ databases">
        <title>Acuticoccus sediminis sp. nov., isolated from deep-sea sediment of Indian Ocean.</title>
        <authorList>
            <person name="Liu X."/>
            <person name="Lai Q."/>
            <person name="Du Y."/>
            <person name="Sun F."/>
            <person name="Zhang X."/>
            <person name="Wang S."/>
            <person name="Shao Z."/>
        </authorList>
    </citation>
    <scope>NUCLEOTIDE SEQUENCE [LARGE SCALE GENOMIC DNA]</scope>
    <source>
        <strain evidence="2 3">PTG4-2</strain>
    </source>
</reference>
<evidence type="ECO:0000313" key="3">
    <source>
        <dbReference type="Proteomes" id="UP000249590"/>
    </source>
</evidence>
<dbReference type="PANTHER" id="PTHR43437">
    <property type="entry name" value="HYDROXYACYL-THIOESTER DEHYDRATASE TYPE 2, MITOCHONDRIAL-RELATED"/>
    <property type="match status" value="1"/>
</dbReference>
<keyword evidence="3" id="KW-1185">Reference proteome</keyword>
<organism evidence="2 3">
    <name type="scientific">Acuticoccus sediminis</name>
    <dbReference type="NCBI Taxonomy" id="2184697"/>
    <lineage>
        <taxon>Bacteria</taxon>
        <taxon>Pseudomonadati</taxon>
        <taxon>Pseudomonadota</taxon>
        <taxon>Alphaproteobacteria</taxon>
        <taxon>Hyphomicrobiales</taxon>
        <taxon>Amorphaceae</taxon>
        <taxon>Acuticoccus</taxon>
    </lineage>
</organism>
<dbReference type="AlphaFoldDB" id="A0A8B2NW57"/>
<dbReference type="GO" id="GO:0006633">
    <property type="term" value="P:fatty acid biosynthetic process"/>
    <property type="evidence" value="ECO:0007669"/>
    <property type="project" value="TreeGrafter"/>
</dbReference>
<dbReference type="EMBL" id="QHHQ01000002">
    <property type="protein sequence ID" value="RAI02548.1"/>
    <property type="molecule type" value="Genomic_DNA"/>
</dbReference>
<dbReference type="Proteomes" id="UP000249590">
    <property type="component" value="Unassembled WGS sequence"/>
</dbReference>
<dbReference type="Pfam" id="PF01575">
    <property type="entry name" value="MaoC_dehydratas"/>
    <property type="match status" value="1"/>
</dbReference>
<proteinExistence type="predicted"/>
<dbReference type="Gene3D" id="3.10.129.10">
    <property type="entry name" value="Hotdog Thioesterase"/>
    <property type="match status" value="1"/>
</dbReference>
<evidence type="ECO:0000259" key="1">
    <source>
        <dbReference type="Pfam" id="PF01575"/>
    </source>
</evidence>